<evidence type="ECO:0000256" key="2">
    <source>
        <dbReference type="ARBA" id="ARBA00010701"/>
    </source>
</evidence>
<sequence length="330" mass="35731">MVQVYRNVQVTVFGILGTEAFLFWSPRAQHFNTKFNLYTRRNPAAEQTSVQPRDGIDELTNFNNTLITKLYVHGYGVAPANSLSSDSMKNEWLNAGDYNVAGNHALSYEQTKANIPTVAQAITKLITELQSNSGLDLDKVHIVGHSLGAHIAGLTGKAFNGRIGRISGLDPAGPGFNGKPTSDKLSPSDAQFVDAIHTDAVPLIGLGINENSGHIDFYPNGGNLHQPGCFINRVTEVVDNGLFTAVACNHFRSVDLFVASINPNNPKGVATQCSNFVSYLAGGCKVDTMDNNVAHAIIGEQAVLSKPYEKSTIVSFIQLMSDYWKQCDNN</sequence>
<dbReference type="InterPro" id="IPR000734">
    <property type="entry name" value="TAG_lipase"/>
</dbReference>
<dbReference type="OrthoDB" id="6421185at2759"/>
<gene>
    <name evidence="6" type="ORF">OSB1V03_LOCUS8418</name>
</gene>
<evidence type="ECO:0000313" key="7">
    <source>
        <dbReference type="Proteomes" id="UP000759131"/>
    </source>
</evidence>
<dbReference type="Gene3D" id="3.40.50.1820">
    <property type="entry name" value="alpha/beta hydrolase"/>
    <property type="match status" value="1"/>
</dbReference>
<organism evidence="6">
    <name type="scientific">Medioppia subpectinata</name>
    <dbReference type="NCBI Taxonomy" id="1979941"/>
    <lineage>
        <taxon>Eukaryota</taxon>
        <taxon>Metazoa</taxon>
        <taxon>Ecdysozoa</taxon>
        <taxon>Arthropoda</taxon>
        <taxon>Chelicerata</taxon>
        <taxon>Arachnida</taxon>
        <taxon>Acari</taxon>
        <taxon>Acariformes</taxon>
        <taxon>Sarcoptiformes</taxon>
        <taxon>Oribatida</taxon>
        <taxon>Brachypylina</taxon>
        <taxon>Oppioidea</taxon>
        <taxon>Oppiidae</taxon>
        <taxon>Medioppia</taxon>
    </lineage>
</organism>
<dbReference type="EMBL" id="CAJPIZ010005252">
    <property type="protein sequence ID" value="CAG2108424.1"/>
    <property type="molecule type" value="Genomic_DNA"/>
</dbReference>
<dbReference type="PANTHER" id="PTHR11610">
    <property type="entry name" value="LIPASE"/>
    <property type="match status" value="1"/>
</dbReference>
<dbReference type="PRINTS" id="PR00821">
    <property type="entry name" value="TAGLIPASE"/>
</dbReference>
<evidence type="ECO:0000256" key="1">
    <source>
        <dbReference type="ARBA" id="ARBA00004613"/>
    </source>
</evidence>
<dbReference type="InterPro" id="IPR013818">
    <property type="entry name" value="Lipase"/>
</dbReference>
<evidence type="ECO:0000259" key="5">
    <source>
        <dbReference type="Pfam" id="PF00151"/>
    </source>
</evidence>
<evidence type="ECO:0000313" key="6">
    <source>
        <dbReference type="EMBL" id="CAD7627994.1"/>
    </source>
</evidence>
<accession>A0A7R9Q0W9</accession>
<dbReference type="EMBL" id="OC859827">
    <property type="protein sequence ID" value="CAD7627994.1"/>
    <property type="molecule type" value="Genomic_DNA"/>
</dbReference>
<dbReference type="GO" id="GO:0016042">
    <property type="term" value="P:lipid catabolic process"/>
    <property type="evidence" value="ECO:0007669"/>
    <property type="project" value="TreeGrafter"/>
</dbReference>
<feature type="domain" description="Lipase" evidence="5">
    <location>
        <begin position="28"/>
        <end position="284"/>
    </location>
</feature>
<keyword evidence="3" id="KW-0964">Secreted</keyword>
<protein>
    <recommendedName>
        <fullName evidence="5">Lipase domain-containing protein</fullName>
    </recommendedName>
</protein>
<evidence type="ECO:0000256" key="4">
    <source>
        <dbReference type="RuleBase" id="RU004262"/>
    </source>
</evidence>
<comment type="subcellular location">
    <subcellularLocation>
        <location evidence="1">Secreted</location>
    </subcellularLocation>
</comment>
<dbReference type="GO" id="GO:0016298">
    <property type="term" value="F:lipase activity"/>
    <property type="evidence" value="ECO:0007669"/>
    <property type="project" value="InterPro"/>
</dbReference>
<reference evidence="6" key="1">
    <citation type="submission" date="2020-11" db="EMBL/GenBank/DDBJ databases">
        <authorList>
            <person name="Tran Van P."/>
        </authorList>
    </citation>
    <scope>NUCLEOTIDE SEQUENCE</scope>
</reference>
<dbReference type="AlphaFoldDB" id="A0A7R9Q0W9"/>
<dbReference type="Proteomes" id="UP000759131">
    <property type="component" value="Unassembled WGS sequence"/>
</dbReference>
<dbReference type="Pfam" id="PF00151">
    <property type="entry name" value="Lipase"/>
    <property type="match status" value="1"/>
</dbReference>
<name>A0A7R9Q0W9_9ACAR</name>
<keyword evidence="7" id="KW-1185">Reference proteome</keyword>
<dbReference type="InterPro" id="IPR033906">
    <property type="entry name" value="Lipase_N"/>
</dbReference>
<dbReference type="SUPFAM" id="SSF53474">
    <property type="entry name" value="alpha/beta-Hydrolases"/>
    <property type="match status" value="1"/>
</dbReference>
<dbReference type="CDD" id="cd00707">
    <property type="entry name" value="Pancreat_lipase_like"/>
    <property type="match status" value="1"/>
</dbReference>
<dbReference type="GO" id="GO:0005615">
    <property type="term" value="C:extracellular space"/>
    <property type="evidence" value="ECO:0007669"/>
    <property type="project" value="TreeGrafter"/>
</dbReference>
<comment type="similarity">
    <text evidence="2 4">Belongs to the AB hydrolase superfamily. Lipase family.</text>
</comment>
<proteinExistence type="inferred from homology"/>
<dbReference type="InterPro" id="IPR029058">
    <property type="entry name" value="AB_hydrolase_fold"/>
</dbReference>
<evidence type="ECO:0000256" key="3">
    <source>
        <dbReference type="ARBA" id="ARBA00022525"/>
    </source>
</evidence>